<evidence type="ECO:0000256" key="6">
    <source>
        <dbReference type="ARBA" id="ARBA00022737"/>
    </source>
</evidence>
<feature type="repeat" description="LDL-receptor class B" evidence="13">
    <location>
        <begin position="1571"/>
        <end position="1614"/>
    </location>
</feature>
<dbReference type="InterPro" id="IPR009030">
    <property type="entry name" value="Growth_fac_rcpt_cys_sf"/>
</dbReference>
<keyword evidence="8" id="KW-0084">Basement membrane</keyword>
<dbReference type="Pfam" id="PF06119">
    <property type="entry name" value="NIDO"/>
    <property type="match status" value="1"/>
</dbReference>
<dbReference type="InterPro" id="IPR000742">
    <property type="entry name" value="EGF"/>
</dbReference>
<dbReference type="InterPro" id="IPR036857">
    <property type="entry name" value="Thyroglobulin_1_sf"/>
</dbReference>
<evidence type="ECO:0000256" key="13">
    <source>
        <dbReference type="PROSITE-ProRule" id="PRU00461"/>
    </source>
</evidence>
<evidence type="ECO:0000256" key="7">
    <source>
        <dbReference type="ARBA" id="ARBA00022837"/>
    </source>
</evidence>
<evidence type="ECO:0000259" key="18">
    <source>
        <dbReference type="PROSITE" id="PS51162"/>
    </source>
</evidence>
<feature type="disulfide bond" evidence="14">
    <location>
        <begin position="981"/>
        <end position="988"/>
    </location>
</feature>
<dbReference type="FunFam" id="4.10.800.10:FF:000001">
    <property type="entry name" value="Testican-3 isoform 2"/>
    <property type="match status" value="4"/>
</dbReference>
<keyword evidence="21" id="KW-1185">Reference proteome</keyword>
<dbReference type="PROSITE" id="PS51220">
    <property type="entry name" value="NIDO"/>
    <property type="match status" value="1"/>
</dbReference>
<dbReference type="GO" id="GO:0005604">
    <property type="term" value="C:basement membrane"/>
    <property type="evidence" value="ECO:0007669"/>
    <property type="project" value="UniProtKB-SubCell"/>
</dbReference>
<dbReference type="GO" id="GO:0005509">
    <property type="term" value="F:calcium ion binding"/>
    <property type="evidence" value="ECO:0007669"/>
    <property type="project" value="InterPro"/>
</dbReference>
<dbReference type="InterPro" id="IPR001881">
    <property type="entry name" value="EGF-like_Ca-bd_dom"/>
</dbReference>
<dbReference type="SUPFAM" id="SSF57610">
    <property type="entry name" value="Thyroglobulin type-1 domain"/>
    <property type="match status" value="11"/>
</dbReference>
<dbReference type="InterPro" id="IPR049883">
    <property type="entry name" value="NOTCH1_EGF-like"/>
</dbReference>
<comment type="caution">
    <text evidence="20">The sequence shown here is derived from an EMBL/GenBank/DDBJ whole genome shotgun (WGS) entry which is preliminary data.</text>
</comment>
<dbReference type="PROSITE" id="PS50026">
    <property type="entry name" value="EGF_3"/>
    <property type="match status" value="3"/>
</dbReference>
<dbReference type="Gene3D" id="2.10.25.10">
    <property type="entry name" value="Laminin"/>
    <property type="match status" value="2"/>
</dbReference>
<dbReference type="Proteomes" id="UP000288216">
    <property type="component" value="Unassembled WGS sequence"/>
</dbReference>
<feature type="disulfide bond" evidence="14">
    <location>
        <begin position="1145"/>
        <end position="1152"/>
    </location>
</feature>
<feature type="disulfide bond" evidence="14">
    <location>
        <begin position="819"/>
        <end position="826"/>
    </location>
</feature>
<feature type="disulfide bond" evidence="14">
    <location>
        <begin position="1303"/>
        <end position="1310"/>
    </location>
</feature>
<evidence type="ECO:0000256" key="14">
    <source>
        <dbReference type="PROSITE-ProRule" id="PRU00500"/>
    </source>
</evidence>
<feature type="domain" description="Thyroglobulin type-1" evidence="18">
    <location>
        <begin position="616"/>
        <end position="688"/>
    </location>
</feature>
<dbReference type="PROSITE" id="PS00484">
    <property type="entry name" value="THYROGLOBULIN_1_1"/>
    <property type="match status" value="9"/>
</dbReference>
<feature type="region of interest" description="Disordered" evidence="15">
    <location>
        <begin position="1405"/>
        <end position="1431"/>
    </location>
</feature>
<feature type="domain" description="EGF-like" evidence="16">
    <location>
        <begin position="524"/>
        <end position="565"/>
    </location>
</feature>
<evidence type="ECO:0000259" key="19">
    <source>
        <dbReference type="PROSITE" id="PS51220"/>
    </source>
</evidence>
<feature type="domain" description="Thyroglobulin type-1" evidence="18">
    <location>
        <begin position="860"/>
        <end position="932"/>
    </location>
</feature>
<dbReference type="PANTHER" id="PTHR12352">
    <property type="entry name" value="SECRETED MODULAR CALCIUM-BINDING PROTEIN"/>
    <property type="match status" value="1"/>
</dbReference>
<dbReference type="Gene3D" id="4.10.800.10">
    <property type="entry name" value="Thyroglobulin type-1"/>
    <property type="match status" value="11"/>
</dbReference>
<dbReference type="GO" id="GO:0007160">
    <property type="term" value="P:cell-matrix adhesion"/>
    <property type="evidence" value="ECO:0007669"/>
    <property type="project" value="InterPro"/>
</dbReference>
<evidence type="ECO:0000259" key="17">
    <source>
        <dbReference type="PROSITE" id="PS50993"/>
    </source>
</evidence>
<keyword evidence="2" id="KW-0964">Secreted</keyword>
<dbReference type="Pfam" id="PF07474">
    <property type="entry name" value="G2F"/>
    <property type="match status" value="1"/>
</dbReference>
<dbReference type="PROSITE" id="PS51162">
    <property type="entry name" value="THYROGLOBULIN_1_2"/>
    <property type="match status" value="11"/>
</dbReference>
<dbReference type="SMART" id="SM00682">
    <property type="entry name" value="G2F"/>
    <property type="match status" value="1"/>
</dbReference>
<comment type="subcellular location">
    <subcellularLocation>
        <location evidence="1">Secreted</location>
        <location evidence="1">Extracellular space</location>
        <location evidence="1">Extracellular matrix</location>
        <location evidence="1">Basement membrane</location>
    </subcellularLocation>
</comment>
<dbReference type="PROSITE" id="PS00010">
    <property type="entry name" value="ASX_HYDROXYL"/>
    <property type="match status" value="2"/>
</dbReference>
<feature type="disulfide bond" evidence="14">
    <location>
        <begin position="1063"/>
        <end position="1070"/>
    </location>
</feature>
<feature type="disulfide bond" evidence="14">
    <location>
        <begin position="1385"/>
        <end position="1392"/>
    </location>
</feature>
<dbReference type="SUPFAM" id="SSF54511">
    <property type="entry name" value="GFP-like"/>
    <property type="match status" value="1"/>
</dbReference>
<dbReference type="STRING" id="75743.A0A401PK48"/>
<dbReference type="CDD" id="cd00255">
    <property type="entry name" value="nidG2"/>
    <property type="match status" value="1"/>
</dbReference>
<sequence>MWRNADGLQFFGTRPKESYNVQIELPARVGFSRGETGFLLWRSEGPYYSVTSNEQTVKNLYQMGNSGTRGVWVFHIGGTSSFNNVEQAKIGQEPSEGDSIVTLDSTLSGPAMADTLESEYTETEDYKQYYEGDDEQELEYIPPISTEPEDRVDGIPDSPPYPDGGIIPSYPEGYPEAGVVSSYPESGALPSYLNRHPEGGAGPRYRDGYSEVESLPRNPLPVTHDRHVVSVEEDEQLGTGVFTYSTGTKETCERNQGQCSHHASCTDYSSGFCCHCHSGYYGNGRECLPEGVTQRVNGKVNGKLMVGASRLPVEFHNADLHAYVVVNDGRAFTAISQIPEVVGWAMQSLSIIGDLFGWLFAVEQPGFKNGFSIAGAKFIRNVDITFYPGNEKLNIMQIAQGLDTQNYLSVATEIEGELPNIAQGATVQIQPYNELYHHSSSAMTSTAYREYSVESRNGETQTLRFQLRQNITYYDCEHAPRTIPSTQQLNADRIFVLYDQNEQVVRYAMINQIGPARGNLRPEIANPCQDGRHSCDERAQCFPINEREHICKCAPGYQGDGKVCTDIDECADIGSHECGEHTDCINVPGSYGCECQRGYEILGNGNTCVQVTGRPKTACEEQRDEVEAEFSPRGNRPHFGMHVPQCDEQGNFRPRQCHSSTGQCWCVDAWGREIPGSRTSPGNNPPQCGLSEPIEHPKTACEQHRERLQTELSLRGSLAFVGVHIPECDEDGNFRPLQCHSSSGHCWCVYENGQEIPGTRTQPGTNQPQCRLPEHIERPKTACEQHRERLRAELNLREPLIGVHIPECDEEGNFRPLQCHGSTGHCWCVNENGQEIPGTRTPPGTGQPQCGQPEPIERPKTACEQHRERLQTELRLRGSQPLVGVHIPECDEEGRFRPLQCHASTDYCWCVYENGQEIPGTRTPPGTGQPQCRLPEHIERPKTACEQHRERLRAELNLREPLVGVHIPECDEEGKFRPLQCHASTGYCWCVYENGQELPGTRTPPGTDQPQCGQPEHIEQPKTACEQHRERLQTELSLRGSQAFVGVHIPECDEDGNFRPLQCHGSTGHCWCVNENGQEIPGTRTPPGSSQPRCGLPEPIERPKTVCEQHREVLQAEVNLRGSHILVGIHIPECDEDGNFRPLQCHSSTGHCWCVDERGDEISGTRTPPGTSQPQCGQPEHIERPKTVCEQHRERLQGSQPLVGIHIPECDEEGRFRPLQCHGSTGYCWCVNENGQEIPGTRTPPGTGQPQCGLSATIEGPKTACEQLQERLRAELSLRGSQPHSGVHIPECDEDGNFRPLQCHGSTGYCWCVDERGQEIPGTRTPTVTGQPQCGLPAQTEYPKTACVEQRDQIQAELSVRRARPAVGTYIPQCDAEGNFRPLQCHSSTGHCWCVDEVGREIPGTRALPGNDQPQCELRGRDSQNVEPTQRQPTVCERWRLSLLEHYGGRPADDQYIPECDEFGNFRPLQCHGNSEYCWCVGKEGREIQGTRTEPGSPPACIPTVAPPITQPSAAPIVTPPRTGTFLLYAQGQHIGYLPLNGTQLNKEGAKSLLALHGSIVIGIDYDCRDKMAYWTDVSGRTINRVSLEPGAEPDIIINSDLMSPEGLTIDYLHRSMFWTDSGLDKIETAKVDGTDRRVLVDTDLVNPRGIAVDSLNGNLYWTDWNREAPKIEISRVDGTSRRVLVKNDIGLPNGLTFDPFSSQLCWADAGTKDLECIFSDGTGRHVVQHGLNYPFSIVAYADHFYYTDWRRDGIIVVTKDDNQIIDEYLPDQRSHLYGITVAYPGCPHGRK</sequence>
<dbReference type="OMA" id="GVHIPEC"/>
<keyword evidence="11" id="KW-0325">Glycoprotein</keyword>
<evidence type="ECO:0000256" key="3">
    <source>
        <dbReference type="ARBA" id="ARBA00022530"/>
    </source>
</evidence>
<dbReference type="FunFam" id="2.10.25.10:FF:000038">
    <property type="entry name" value="Fibrillin 2"/>
    <property type="match status" value="1"/>
</dbReference>
<feature type="repeat" description="LDL-receptor class B" evidence="13">
    <location>
        <begin position="1658"/>
        <end position="1702"/>
    </location>
</feature>
<dbReference type="Pfam" id="PF00058">
    <property type="entry name" value="Ldl_recept_b"/>
    <property type="match status" value="3"/>
</dbReference>
<feature type="domain" description="Thyroglobulin type-1" evidence="18">
    <location>
        <begin position="942"/>
        <end position="1012"/>
    </location>
</feature>
<dbReference type="SMART" id="SM00135">
    <property type="entry name" value="LY"/>
    <property type="match status" value="5"/>
</dbReference>
<dbReference type="InterPro" id="IPR000716">
    <property type="entry name" value="Thyroglobulin_1"/>
</dbReference>
<dbReference type="GO" id="GO:0005615">
    <property type="term" value="C:extracellular space"/>
    <property type="evidence" value="ECO:0007669"/>
    <property type="project" value="TreeGrafter"/>
</dbReference>
<evidence type="ECO:0000256" key="1">
    <source>
        <dbReference type="ARBA" id="ARBA00004302"/>
    </source>
</evidence>
<dbReference type="InterPro" id="IPR009017">
    <property type="entry name" value="GFP"/>
</dbReference>
<dbReference type="InterPro" id="IPR018097">
    <property type="entry name" value="EGF_Ca-bd_CS"/>
</dbReference>
<dbReference type="InterPro" id="IPR000033">
    <property type="entry name" value="LDLR_classB_rpt"/>
</dbReference>
<gene>
    <name evidence="20" type="ORF">scyTo_0002586</name>
</gene>
<dbReference type="PROSITE" id="PS50993">
    <property type="entry name" value="NIDOGEN_G2"/>
    <property type="match status" value="1"/>
</dbReference>
<evidence type="ECO:0000256" key="5">
    <source>
        <dbReference type="ARBA" id="ARBA00022729"/>
    </source>
</evidence>
<keyword evidence="9" id="KW-0130">Cell adhesion</keyword>
<dbReference type="Pfam" id="PF00086">
    <property type="entry name" value="Thyroglobulin_1"/>
    <property type="match status" value="11"/>
</dbReference>
<dbReference type="Pfam" id="PF12947">
    <property type="entry name" value="EGF_3"/>
    <property type="match status" value="1"/>
</dbReference>
<keyword evidence="5" id="KW-0732">Signal</keyword>
<feature type="domain" description="Thyroglobulin type-1" evidence="18">
    <location>
        <begin position="1104"/>
        <end position="1176"/>
    </location>
</feature>
<feature type="domain" description="Thyroglobulin type-1" evidence="18">
    <location>
        <begin position="1022"/>
        <end position="1094"/>
    </location>
</feature>
<keyword evidence="10 14" id="KW-1015">Disulfide bond</keyword>
<evidence type="ECO:0000256" key="12">
    <source>
        <dbReference type="PROSITE-ProRule" id="PRU00076"/>
    </source>
</evidence>
<dbReference type="PROSITE" id="PS01186">
    <property type="entry name" value="EGF_2"/>
    <property type="match status" value="3"/>
</dbReference>
<dbReference type="SMART" id="SM00179">
    <property type="entry name" value="EGF_CA"/>
    <property type="match status" value="1"/>
</dbReference>
<dbReference type="InterPro" id="IPR051950">
    <property type="entry name" value="Dev_reg/Prot_inhib"/>
</dbReference>
<dbReference type="FunFam" id="2.120.10.30:FF:000030">
    <property type="entry name" value="Nidogen 1"/>
    <property type="match status" value="1"/>
</dbReference>
<evidence type="ECO:0000259" key="16">
    <source>
        <dbReference type="PROSITE" id="PS50026"/>
    </source>
</evidence>
<reference evidence="20 21" key="1">
    <citation type="journal article" date="2018" name="Nat. Ecol. Evol.">
        <title>Shark genomes provide insights into elasmobranch evolution and the origin of vertebrates.</title>
        <authorList>
            <person name="Hara Y"/>
            <person name="Yamaguchi K"/>
            <person name="Onimaru K"/>
            <person name="Kadota M"/>
            <person name="Koyanagi M"/>
            <person name="Keeley SD"/>
            <person name="Tatsumi K"/>
            <person name="Tanaka K"/>
            <person name="Motone F"/>
            <person name="Kageyama Y"/>
            <person name="Nozu R"/>
            <person name="Adachi N"/>
            <person name="Nishimura O"/>
            <person name="Nakagawa R"/>
            <person name="Tanegashima C"/>
            <person name="Kiyatake I"/>
            <person name="Matsumoto R"/>
            <person name="Murakumo K"/>
            <person name="Nishida K"/>
            <person name="Terakita A"/>
            <person name="Kuratani S"/>
            <person name="Sato K"/>
            <person name="Hyodo S Kuraku.S."/>
        </authorList>
    </citation>
    <scope>NUCLEOTIDE SEQUENCE [LARGE SCALE GENOMIC DNA]</scope>
</reference>
<dbReference type="EMBL" id="BFAA01000657">
    <property type="protein sequence ID" value="GCB73507.1"/>
    <property type="molecule type" value="Genomic_DNA"/>
</dbReference>
<dbReference type="InterPro" id="IPR024731">
    <property type="entry name" value="NELL2-like_EGF"/>
</dbReference>
<evidence type="ECO:0000313" key="21">
    <source>
        <dbReference type="Proteomes" id="UP000288216"/>
    </source>
</evidence>
<feature type="domain" description="EGF-like" evidence="16">
    <location>
        <begin position="248"/>
        <end position="288"/>
    </location>
</feature>
<dbReference type="Pfam" id="PF07645">
    <property type="entry name" value="EGF_CA"/>
    <property type="match status" value="1"/>
</dbReference>
<dbReference type="PROSITE" id="PS01187">
    <property type="entry name" value="EGF_CA"/>
    <property type="match status" value="1"/>
</dbReference>
<protein>
    <recommendedName>
        <fullName evidence="22">Nidogen-2</fullName>
    </recommendedName>
</protein>
<feature type="domain" description="Nidogen G2 beta-barrel" evidence="17">
    <location>
        <begin position="292"/>
        <end position="523"/>
    </location>
</feature>
<feature type="domain" description="Thyroglobulin type-1" evidence="18">
    <location>
        <begin position="780"/>
        <end position="850"/>
    </location>
</feature>
<accession>A0A401PK48</accession>
<feature type="repeat" description="LDL-receptor class B" evidence="13">
    <location>
        <begin position="1615"/>
        <end position="1657"/>
    </location>
</feature>
<dbReference type="SMART" id="SM00211">
    <property type="entry name" value="TY"/>
    <property type="match status" value="11"/>
</dbReference>
<evidence type="ECO:0008006" key="22">
    <source>
        <dbReference type="Google" id="ProtNLM"/>
    </source>
</evidence>
<comment type="caution">
    <text evidence="12">Lacks conserved residue(s) required for the propagation of feature annotation.</text>
</comment>
<dbReference type="Gene3D" id="2.120.10.30">
    <property type="entry name" value="TolB, C-terminal domain"/>
    <property type="match status" value="1"/>
</dbReference>
<organism evidence="20 21">
    <name type="scientific">Scyliorhinus torazame</name>
    <name type="common">Cloudy catshark</name>
    <name type="synonym">Catulus torazame</name>
    <dbReference type="NCBI Taxonomy" id="75743"/>
    <lineage>
        <taxon>Eukaryota</taxon>
        <taxon>Metazoa</taxon>
        <taxon>Chordata</taxon>
        <taxon>Craniata</taxon>
        <taxon>Vertebrata</taxon>
        <taxon>Chondrichthyes</taxon>
        <taxon>Elasmobranchii</taxon>
        <taxon>Galeomorphii</taxon>
        <taxon>Galeoidea</taxon>
        <taxon>Carcharhiniformes</taxon>
        <taxon>Scyliorhinidae</taxon>
        <taxon>Scyliorhinus</taxon>
    </lineage>
</organism>
<feature type="domain" description="Thyroglobulin type-1" evidence="18">
    <location>
        <begin position="1262"/>
        <end position="1334"/>
    </location>
</feature>
<dbReference type="SUPFAM" id="SSF63825">
    <property type="entry name" value="YWTD domain"/>
    <property type="match status" value="1"/>
</dbReference>
<feature type="domain" description="EGF-like" evidence="16">
    <location>
        <begin position="566"/>
        <end position="609"/>
    </location>
</feature>
<evidence type="ECO:0000256" key="15">
    <source>
        <dbReference type="SAM" id="MobiDB-lite"/>
    </source>
</evidence>
<feature type="disulfide bond" evidence="14">
    <location>
        <begin position="901"/>
        <end position="908"/>
    </location>
</feature>
<dbReference type="InterPro" id="IPR011042">
    <property type="entry name" value="6-blade_b-propeller_TolB-like"/>
</dbReference>
<evidence type="ECO:0000256" key="2">
    <source>
        <dbReference type="ARBA" id="ARBA00022525"/>
    </source>
</evidence>
<dbReference type="CDD" id="cd00054">
    <property type="entry name" value="EGF_CA"/>
    <property type="match status" value="1"/>
</dbReference>
<dbReference type="InterPro" id="IPR000152">
    <property type="entry name" value="EGF-type_Asp/Asn_hydroxyl_site"/>
</dbReference>
<evidence type="ECO:0000256" key="8">
    <source>
        <dbReference type="ARBA" id="ARBA00022869"/>
    </source>
</evidence>
<keyword evidence="3" id="KW-0272">Extracellular matrix</keyword>
<dbReference type="OrthoDB" id="6375837at2759"/>
<keyword evidence="7" id="KW-0106">Calcium</keyword>
<dbReference type="InterPro" id="IPR006605">
    <property type="entry name" value="G2_nidogen/fibulin_G2F"/>
</dbReference>
<dbReference type="Gene3D" id="2.40.155.10">
    <property type="entry name" value="Green fluorescent protein"/>
    <property type="match status" value="1"/>
</dbReference>
<feature type="disulfide bond" evidence="14">
    <location>
        <begin position="657"/>
        <end position="664"/>
    </location>
</feature>
<feature type="domain" description="Thyroglobulin type-1" evidence="18">
    <location>
        <begin position="1186"/>
        <end position="1252"/>
    </location>
</feature>
<dbReference type="SUPFAM" id="SSF57184">
    <property type="entry name" value="Growth factor receptor domain"/>
    <property type="match status" value="1"/>
</dbReference>
<evidence type="ECO:0000256" key="10">
    <source>
        <dbReference type="ARBA" id="ARBA00023157"/>
    </source>
</evidence>
<dbReference type="PANTHER" id="PTHR12352:SF3">
    <property type="entry name" value="NIDOGEN-2"/>
    <property type="match status" value="1"/>
</dbReference>
<dbReference type="PROSITE" id="PS51120">
    <property type="entry name" value="LDLRB"/>
    <property type="match status" value="3"/>
</dbReference>
<feature type="domain" description="Thyroglobulin type-1" evidence="18">
    <location>
        <begin position="698"/>
        <end position="770"/>
    </location>
</feature>
<proteinExistence type="predicted"/>
<evidence type="ECO:0000313" key="20">
    <source>
        <dbReference type="EMBL" id="GCB73507.1"/>
    </source>
</evidence>
<feature type="disulfide bond" evidence="14">
    <location>
        <begin position="739"/>
        <end position="746"/>
    </location>
</feature>
<evidence type="ECO:0000256" key="11">
    <source>
        <dbReference type="ARBA" id="ARBA00023180"/>
    </source>
</evidence>
<feature type="disulfide bond" evidence="14">
    <location>
        <begin position="1471"/>
        <end position="1478"/>
    </location>
</feature>
<evidence type="ECO:0000256" key="9">
    <source>
        <dbReference type="ARBA" id="ARBA00022889"/>
    </source>
</evidence>
<dbReference type="CDD" id="cd00191">
    <property type="entry name" value="TY"/>
    <property type="match status" value="11"/>
</dbReference>
<name>A0A401PK48_SCYTO</name>
<feature type="disulfide bond" evidence="14">
    <location>
        <begin position="1221"/>
        <end position="1228"/>
    </location>
</feature>
<feature type="domain" description="Thyroglobulin type-1" evidence="18">
    <location>
        <begin position="1433"/>
        <end position="1501"/>
    </location>
</feature>
<feature type="domain" description="NIDO" evidence="19">
    <location>
        <begin position="1"/>
        <end position="79"/>
    </location>
</feature>
<keyword evidence="4 12" id="KW-0245">EGF-like domain</keyword>
<dbReference type="InterPro" id="IPR003886">
    <property type="entry name" value="NIDO_dom"/>
</dbReference>
<evidence type="ECO:0000256" key="4">
    <source>
        <dbReference type="ARBA" id="ARBA00022536"/>
    </source>
</evidence>
<keyword evidence="6" id="KW-0677">Repeat</keyword>
<feature type="domain" description="Thyroglobulin type-1" evidence="18">
    <location>
        <begin position="1344"/>
        <end position="1416"/>
    </location>
</feature>
<dbReference type="SMART" id="SM00181">
    <property type="entry name" value="EGF"/>
    <property type="match status" value="3"/>
</dbReference>